<dbReference type="HAMAP" id="MF_02090">
    <property type="entry name" value="NadE_glutamine_dep"/>
    <property type="match status" value="1"/>
</dbReference>
<feature type="active site" description="Nucleophile; for glutaminase activity" evidence="7">
    <location>
        <position position="148"/>
    </location>
</feature>
<comment type="function">
    <text evidence="7">Catalyzes the ATP-dependent amidation of deamido-NAD to form NAD. Uses L-glutamine as a nitrogen source.</text>
</comment>
<feature type="binding site" evidence="7">
    <location>
        <position position="191"/>
    </location>
    <ligand>
        <name>L-glutamine</name>
        <dbReference type="ChEBI" id="CHEBI:58359"/>
    </ligand>
</feature>
<dbReference type="RefSeq" id="WP_067616846.1">
    <property type="nucleotide sequence ID" value="NZ_MAGO01000004.1"/>
</dbReference>
<evidence type="ECO:0000259" key="11">
    <source>
        <dbReference type="PROSITE" id="PS50263"/>
    </source>
</evidence>
<evidence type="ECO:0000313" key="13">
    <source>
        <dbReference type="Proteomes" id="UP000093080"/>
    </source>
</evidence>
<dbReference type="GO" id="GO:0009435">
    <property type="term" value="P:NAD+ biosynthetic process"/>
    <property type="evidence" value="ECO:0007669"/>
    <property type="project" value="UniProtKB-UniRule"/>
</dbReference>
<feature type="active site" description="Proton acceptor" evidence="9">
    <location>
        <position position="41"/>
    </location>
</feature>
<dbReference type="PANTHER" id="PTHR23090:SF9">
    <property type="entry name" value="GLUTAMINE-DEPENDENT NAD(+) SYNTHETASE"/>
    <property type="match status" value="1"/>
</dbReference>
<dbReference type="Gene3D" id="3.60.110.10">
    <property type="entry name" value="Carbon-nitrogen hydrolase"/>
    <property type="match status" value="1"/>
</dbReference>
<keyword evidence="12" id="KW-0808">Transferase</keyword>
<evidence type="ECO:0000313" key="12">
    <source>
        <dbReference type="EMBL" id="OCC15575.1"/>
    </source>
</evidence>
<dbReference type="OrthoDB" id="9799210at2"/>
<dbReference type="NCBIfam" id="TIGR00552">
    <property type="entry name" value="nadE"/>
    <property type="match status" value="1"/>
</dbReference>
<evidence type="ECO:0000256" key="4">
    <source>
        <dbReference type="ARBA" id="ARBA00022741"/>
    </source>
</evidence>
<dbReference type="Pfam" id="PF02540">
    <property type="entry name" value="NAD_synthase"/>
    <property type="match status" value="1"/>
</dbReference>
<dbReference type="InterPro" id="IPR022310">
    <property type="entry name" value="NAD/GMP_synthase"/>
</dbReference>
<comment type="similarity">
    <text evidence="2 7 8">In the C-terminal section; belongs to the NAD synthetase family.</text>
</comment>
<dbReference type="Proteomes" id="UP000093080">
    <property type="component" value="Unassembled WGS sequence"/>
</dbReference>
<keyword evidence="12" id="KW-0315">Glutamine amidotransferase</keyword>
<evidence type="ECO:0000256" key="10">
    <source>
        <dbReference type="RuleBase" id="RU003811"/>
    </source>
</evidence>
<keyword evidence="6 7" id="KW-0520">NAD</keyword>
<feature type="binding site" evidence="7">
    <location>
        <position position="118"/>
    </location>
    <ligand>
        <name>L-glutamine</name>
        <dbReference type="ChEBI" id="CHEBI:58359"/>
    </ligand>
</feature>
<dbReference type="SUPFAM" id="SSF52402">
    <property type="entry name" value="Adenine nucleotide alpha hydrolases-like"/>
    <property type="match status" value="1"/>
</dbReference>
<keyword evidence="4 7" id="KW-0547">Nucleotide-binding</keyword>
<accession>A0A1B9F705</accession>
<evidence type="ECO:0000256" key="6">
    <source>
        <dbReference type="ARBA" id="ARBA00023027"/>
    </source>
</evidence>
<reference evidence="12 13" key="1">
    <citation type="submission" date="2016-06" db="EMBL/GenBank/DDBJ databases">
        <title>Respiratory ammonification of nitrate coupled to the oxidation of elemental sulfur in deep-sea autotrophic thermophilic bacteria.</title>
        <authorList>
            <person name="Slobodkina G.B."/>
            <person name="Mardanov A.V."/>
            <person name="Ravin N.V."/>
            <person name="Frolova A.A."/>
            <person name="Viryasiv M.B."/>
            <person name="Chernyh N.A."/>
            <person name="Bonch-Osmolovskaya E.A."/>
            <person name="Slobodkin A.I."/>
        </authorList>
    </citation>
    <scope>NUCLEOTIDE SEQUENCE [LARGE SCALE GENOMIC DNA]</scope>
    <source>
        <strain evidence="12 13">S69</strain>
    </source>
</reference>
<comment type="caution">
    <text evidence="12">The sequence shown here is derived from an EMBL/GenBank/DDBJ whole genome shotgun (WGS) entry which is preliminary data.</text>
</comment>
<comment type="caution">
    <text evidence="7">Lacks conserved residue(s) required for the propagation of feature annotation.</text>
</comment>
<keyword evidence="13" id="KW-1185">Reference proteome</keyword>
<dbReference type="EC" id="6.3.5.1" evidence="7 8"/>
<sequence>MKIAVSQINYRIGAFEKNLEKILSQYRYAQKKGVDLIVFPELALSGYPPQDLLERREFIEAQERVFERLVNNVNEVGLILGHFSENISSTGKPLFSSVSLLANGKVLHTTHKRLLPAYDIFDETRYFEPGSCSSPVEFNGLRFGLTVCEDIWTNQELCPECRYSEDPVSDLVEQGIDVLINVSASPFHLGKFEQRIRIANSIVTKSNTPLVYCNSVGGQDCLVFDGASFVMDENGHVFSQLPAFEEGLAIVDLDAKVGPVHAISTSHPEQAFYALKMALVDYMDRCGFKEVVVGLSGGIDSSLTASIAQSALGPDRVLGVLMPSEFTSQESIEDALALAKNLGIKTHIVPIKEMFDAYIGSLGPIFKDAPWNVTEENLQARIRGNILMAISNKFGHLVLSTGNKSELAVGYCTLYGDLSGGFSLISDCPKSLVYEIAEFINREKEIIPKRVIEKPPTAELRPGQRDEDDLPPYSLLDKVLKAYIEDGMTVEEIVNMGFTREVVERIVRMIIKSEYKRRQAPMGPRITSKALCCGRRWPVCHGFEVGD</sequence>
<comment type="pathway">
    <text evidence="1 7 8">Cofactor biosynthesis; NAD(+) biosynthesis; NAD(+) from deamido-NAD(+) (L-Gln route): step 1/1.</text>
</comment>
<evidence type="ECO:0000256" key="7">
    <source>
        <dbReference type="HAMAP-Rule" id="MF_02090"/>
    </source>
</evidence>
<dbReference type="PROSITE" id="PS50263">
    <property type="entry name" value="CN_HYDROLASE"/>
    <property type="match status" value="1"/>
</dbReference>
<organism evidence="12 13">
    <name type="scientific">Dissulfuribacter thermophilus</name>
    <dbReference type="NCBI Taxonomy" id="1156395"/>
    <lineage>
        <taxon>Bacteria</taxon>
        <taxon>Pseudomonadati</taxon>
        <taxon>Thermodesulfobacteriota</taxon>
        <taxon>Dissulfuribacteria</taxon>
        <taxon>Dissulfuribacterales</taxon>
        <taxon>Dissulfuribacteraceae</taxon>
        <taxon>Dissulfuribacter</taxon>
    </lineage>
</organism>
<dbReference type="GO" id="GO:0003952">
    <property type="term" value="F:NAD+ synthase (glutamine-hydrolyzing) activity"/>
    <property type="evidence" value="ECO:0007669"/>
    <property type="project" value="UniProtKB-UniRule"/>
</dbReference>
<dbReference type="InterPro" id="IPR014729">
    <property type="entry name" value="Rossmann-like_a/b/a_fold"/>
</dbReference>
<dbReference type="CDD" id="cd00553">
    <property type="entry name" value="NAD_synthase"/>
    <property type="match status" value="1"/>
</dbReference>
<name>A0A1B9F705_9BACT</name>
<dbReference type="SUPFAM" id="SSF56317">
    <property type="entry name" value="Carbon-nitrogen hydrolase"/>
    <property type="match status" value="1"/>
</dbReference>
<dbReference type="InterPro" id="IPR014445">
    <property type="entry name" value="Gln-dep_NAD_synthase"/>
</dbReference>
<feature type="active site" description="Proton acceptor; for glutaminase activity" evidence="7">
    <location>
        <position position="41"/>
    </location>
</feature>
<dbReference type="UniPathway" id="UPA00253">
    <property type="reaction ID" value="UER00334"/>
</dbReference>
<dbReference type="GO" id="GO:0008795">
    <property type="term" value="F:NAD+ synthase activity"/>
    <property type="evidence" value="ECO:0007669"/>
    <property type="project" value="UniProtKB-UniRule"/>
</dbReference>
<dbReference type="GO" id="GO:0005524">
    <property type="term" value="F:ATP binding"/>
    <property type="evidence" value="ECO:0007669"/>
    <property type="project" value="UniProtKB-UniRule"/>
</dbReference>
<keyword evidence="5 7" id="KW-0067">ATP-binding</keyword>
<evidence type="ECO:0000256" key="2">
    <source>
        <dbReference type="ARBA" id="ARBA00007145"/>
    </source>
</evidence>
<protein>
    <recommendedName>
        <fullName evidence="7 8">Glutamine-dependent NAD(+) synthetase</fullName>
        <ecNumber evidence="7 8">6.3.5.1</ecNumber>
    </recommendedName>
    <alternativeName>
        <fullName evidence="7 8">NAD(+) synthase [glutamine-hydrolyzing]</fullName>
    </alternativeName>
</protein>
<evidence type="ECO:0000256" key="3">
    <source>
        <dbReference type="ARBA" id="ARBA00022598"/>
    </source>
</evidence>
<dbReference type="InterPro" id="IPR003010">
    <property type="entry name" value="C-N_Hydrolase"/>
</dbReference>
<feature type="binding site" evidence="7">
    <location>
        <position position="185"/>
    </location>
    <ligand>
        <name>L-glutamine</name>
        <dbReference type="ChEBI" id="CHEBI:58359"/>
    </ligand>
</feature>
<feature type="active site" description="For glutaminase activity" evidence="7">
    <location>
        <position position="112"/>
    </location>
</feature>
<comment type="similarity">
    <text evidence="10">Belongs to the NAD synthetase family.</text>
</comment>
<evidence type="ECO:0000256" key="5">
    <source>
        <dbReference type="ARBA" id="ARBA00022840"/>
    </source>
</evidence>
<feature type="binding site" evidence="7">
    <location>
        <position position="401"/>
    </location>
    <ligand>
        <name>ATP</name>
        <dbReference type="ChEBI" id="CHEBI:30616"/>
    </ligand>
</feature>
<evidence type="ECO:0000256" key="8">
    <source>
        <dbReference type="PIRNR" id="PIRNR006630"/>
    </source>
</evidence>
<feature type="binding site" evidence="7">
    <location>
        <begin position="294"/>
        <end position="301"/>
    </location>
    <ligand>
        <name>ATP</name>
        <dbReference type="ChEBI" id="CHEBI:30616"/>
    </ligand>
</feature>
<dbReference type="PROSITE" id="PS00920">
    <property type="entry name" value="NITRIL_CHT_1"/>
    <property type="match status" value="1"/>
</dbReference>
<dbReference type="NCBIfam" id="NF010588">
    <property type="entry name" value="PRK13981.1"/>
    <property type="match status" value="1"/>
</dbReference>
<dbReference type="CDD" id="cd07570">
    <property type="entry name" value="GAT_Gln-NAD-synth"/>
    <property type="match status" value="1"/>
</dbReference>
<dbReference type="InterPro" id="IPR036526">
    <property type="entry name" value="C-N_Hydrolase_sf"/>
</dbReference>
<feature type="binding site" evidence="7">
    <location>
        <position position="406"/>
    </location>
    <ligand>
        <name>deamido-NAD(+)</name>
        <dbReference type="ChEBI" id="CHEBI:58437"/>
        <note>ligand shared between two neighboring subunits</note>
    </ligand>
</feature>
<dbReference type="AlphaFoldDB" id="A0A1B9F705"/>
<evidence type="ECO:0000256" key="1">
    <source>
        <dbReference type="ARBA" id="ARBA00005188"/>
    </source>
</evidence>
<dbReference type="STRING" id="1156395.DBT_0926"/>
<feature type="domain" description="CN hydrolase" evidence="11">
    <location>
        <begin position="1"/>
        <end position="255"/>
    </location>
</feature>
<dbReference type="EMBL" id="MAGO01000004">
    <property type="protein sequence ID" value="OCC15575.1"/>
    <property type="molecule type" value="Genomic_DNA"/>
</dbReference>
<keyword evidence="3 7" id="KW-0436">Ligase</keyword>
<gene>
    <name evidence="7" type="primary">nadE</name>
    <name evidence="12" type="ORF">DBT_0926</name>
</gene>
<comment type="catalytic activity">
    <reaction evidence="7 8">
        <text>deamido-NAD(+) + L-glutamine + ATP + H2O = L-glutamate + AMP + diphosphate + NAD(+) + H(+)</text>
        <dbReference type="Rhea" id="RHEA:24384"/>
        <dbReference type="ChEBI" id="CHEBI:15377"/>
        <dbReference type="ChEBI" id="CHEBI:15378"/>
        <dbReference type="ChEBI" id="CHEBI:29985"/>
        <dbReference type="ChEBI" id="CHEBI:30616"/>
        <dbReference type="ChEBI" id="CHEBI:33019"/>
        <dbReference type="ChEBI" id="CHEBI:57540"/>
        <dbReference type="ChEBI" id="CHEBI:58359"/>
        <dbReference type="ChEBI" id="CHEBI:58437"/>
        <dbReference type="ChEBI" id="CHEBI:456215"/>
        <dbReference type="EC" id="6.3.5.1"/>
    </reaction>
</comment>
<feature type="binding site" evidence="7">
    <location>
        <position position="516"/>
    </location>
    <ligand>
        <name>deamido-NAD(+)</name>
        <dbReference type="ChEBI" id="CHEBI:58437"/>
        <note>ligand shared between two neighboring subunits</note>
    </ligand>
</feature>
<dbReference type="GO" id="GO:0016740">
    <property type="term" value="F:transferase activity"/>
    <property type="evidence" value="ECO:0007669"/>
    <property type="project" value="UniProtKB-KW"/>
</dbReference>
<dbReference type="FunFam" id="3.40.50.620:FF:000106">
    <property type="entry name" value="Glutamine-dependent NAD(+) synthetase"/>
    <property type="match status" value="1"/>
</dbReference>
<dbReference type="PATRIC" id="fig|1156395.6.peg.942"/>
<dbReference type="PANTHER" id="PTHR23090">
    <property type="entry name" value="NH 3 /GLUTAMINE-DEPENDENT NAD + SYNTHETASE"/>
    <property type="match status" value="1"/>
</dbReference>
<dbReference type="Gene3D" id="3.40.50.620">
    <property type="entry name" value="HUPs"/>
    <property type="match status" value="1"/>
</dbReference>
<evidence type="ECO:0000256" key="9">
    <source>
        <dbReference type="PROSITE-ProRule" id="PRU10139"/>
    </source>
</evidence>
<dbReference type="Pfam" id="PF00795">
    <property type="entry name" value="CN_hydrolase"/>
    <property type="match status" value="1"/>
</dbReference>
<dbReference type="GO" id="GO:0005737">
    <property type="term" value="C:cytoplasm"/>
    <property type="evidence" value="ECO:0007669"/>
    <property type="project" value="InterPro"/>
</dbReference>
<dbReference type="GO" id="GO:0000257">
    <property type="term" value="F:nitrilase activity"/>
    <property type="evidence" value="ECO:0007669"/>
    <property type="project" value="UniProtKB-ARBA"/>
</dbReference>
<dbReference type="PIRSF" id="PIRSF006630">
    <property type="entry name" value="NADS_GAT"/>
    <property type="match status" value="1"/>
</dbReference>
<feature type="binding site" evidence="7">
    <location>
        <position position="377"/>
    </location>
    <ligand>
        <name>deamido-NAD(+)</name>
        <dbReference type="ChEBI" id="CHEBI:58437"/>
        <note>ligand shared between two neighboring subunits</note>
    </ligand>
</feature>
<proteinExistence type="inferred from homology"/>
<dbReference type="InterPro" id="IPR000132">
    <property type="entry name" value="Nitrilase/CN_hydratase_CS"/>
</dbReference>
<dbReference type="InterPro" id="IPR003694">
    <property type="entry name" value="NAD_synthase"/>
</dbReference>
<dbReference type="GO" id="GO:0004359">
    <property type="term" value="F:glutaminase activity"/>
    <property type="evidence" value="ECO:0007669"/>
    <property type="project" value="InterPro"/>
</dbReference>